<evidence type="ECO:0000313" key="3">
    <source>
        <dbReference type="Proteomes" id="UP000178435"/>
    </source>
</evidence>
<dbReference type="AlphaFoldDB" id="A0A1F7RUP6"/>
<keyword evidence="1" id="KW-1133">Transmembrane helix</keyword>
<evidence type="ECO:0000313" key="2">
    <source>
        <dbReference type="EMBL" id="OGL45295.1"/>
    </source>
</evidence>
<dbReference type="Proteomes" id="UP000178435">
    <property type="component" value="Unassembled WGS sequence"/>
</dbReference>
<keyword evidence="1" id="KW-0472">Membrane</keyword>
<dbReference type="EMBL" id="MGDF01000100">
    <property type="protein sequence ID" value="OGL45295.1"/>
    <property type="molecule type" value="Genomic_DNA"/>
</dbReference>
<protein>
    <submittedName>
        <fullName evidence="2">Sodium:proton antiporter</fullName>
    </submittedName>
</protein>
<name>A0A1F7RUP6_9BACT</name>
<organism evidence="2 3">
    <name type="scientific">Candidatus Schekmanbacteria bacterium RBG_16_38_11</name>
    <dbReference type="NCBI Taxonomy" id="1817880"/>
    <lineage>
        <taxon>Bacteria</taxon>
        <taxon>Candidatus Schekmaniibacteriota</taxon>
    </lineage>
</organism>
<feature type="non-terminal residue" evidence="2">
    <location>
        <position position="49"/>
    </location>
</feature>
<proteinExistence type="predicted"/>
<accession>A0A1F7RUP6</accession>
<keyword evidence="1" id="KW-0812">Transmembrane</keyword>
<reference evidence="2 3" key="1">
    <citation type="journal article" date="2016" name="Nat. Commun.">
        <title>Thousands of microbial genomes shed light on interconnected biogeochemical processes in an aquifer system.</title>
        <authorList>
            <person name="Anantharaman K."/>
            <person name="Brown C.T."/>
            <person name="Hug L.A."/>
            <person name="Sharon I."/>
            <person name="Castelle C.J."/>
            <person name="Probst A.J."/>
            <person name="Thomas B.C."/>
            <person name="Singh A."/>
            <person name="Wilkins M.J."/>
            <person name="Karaoz U."/>
            <person name="Brodie E.L."/>
            <person name="Williams K.H."/>
            <person name="Hubbard S.S."/>
            <person name="Banfield J.F."/>
        </authorList>
    </citation>
    <scope>NUCLEOTIDE SEQUENCE [LARGE SCALE GENOMIC DNA]</scope>
</reference>
<feature type="transmembrane region" description="Helical" evidence="1">
    <location>
        <begin position="27"/>
        <end position="46"/>
    </location>
</feature>
<gene>
    <name evidence="2" type="ORF">A2149_04430</name>
</gene>
<comment type="caution">
    <text evidence="2">The sequence shown here is derived from an EMBL/GenBank/DDBJ whole genome shotgun (WGS) entry which is preliminary data.</text>
</comment>
<evidence type="ECO:0000256" key="1">
    <source>
        <dbReference type="SAM" id="Phobius"/>
    </source>
</evidence>
<sequence>MENQWLQAALWMGLALGATLLSLRIAISIALLEIMVGVLGGSFLPLHRT</sequence>